<sequence length="99" mass="10581">MNGMNLQEFNGLGVADRDRVWCFWTCCQCRTERNPMPGGDRMRACRNRGGGGVRPCAHDPVGLDHHLGPCQCPPARPSAVPASKTAGPEPPRSDPIAGG</sequence>
<keyword evidence="3" id="KW-1185">Reference proteome</keyword>
<dbReference type="EMBL" id="PJEX01001021">
    <property type="protein sequence ID" value="TKW48444.1"/>
    <property type="molecule type" value="Genomic_DNA"/>
</dbReference>
<evidence type="ECO:0000313" key="2">
    <source>
        <dbReference type="EMBL" id="TKW48444.1"/>
    </source>
</evidence>
<feature type="region of interest" description="Disordered" evidence="1">
    <location>
        <begin position="74"/>
        <end position="99"/>
    </location>
</feature>
<name>A0A4U6X0C5_9PEZI</name>
<protein>
    <submittedName>
        <fullName evidence="2">Uncharacterized protein</fullName>
    </submittedName>
</protein>
<gene>
    <name evidence="2" type="ORF">CTA1_6828</name>
</gene>
<reference evidence="2 3" key="1">
    <citation type="journal article" date="2019" name="PLoS ONE">
        <title>Comparative genome analysis indicates high evolutionary potential of pathogenicity genes in Colletotrichum tanaceti.</title>
        <authorList>
            <person name="Lelwala R.V."/>
            <person name="Korhonen P.K."/>
            <person name="Young N.D."/>
            <person name="Scott J.B."/>
            <person name="Ades P.A."/>
            <person name="Gasser R.B."/>
            <person name="Taylor P.W.J."/>
        </authorList>
    </citation>
    <scope>NUCLEOTIDE SEQUENCE [LARGE SCALE GENOMIC DNA]</scope>
    <source>
        <strain evidence="2">BRIP57314</strain>
    </source>
</reference>
<organism evidence="2 3">
    <name type="scientific">Colletotrichum tanaceti</name>
    <dbReference type="NCBI Taxonomy" id="1306861"/>
    <lineage>
        <taxon>Eukaryota</taxon>
        <taxon>Fungi</taxon>
        <taxon>Dikarya</taxon>
        <taxon>Ascomycota</taxon>
        <taxon>Pezizomycotina</taxon>
        <taxon>Sordariomycetes</taxon>
        <taxon>Hypocreomycetidae</taxon>
        <taxon>Glomerellales</taxon>
        <taxon>Glomerellaceae</taxon>
        <taxon>Colletotrichum</taxon>
        <taxon>Colletotrichum destructivum species complex</taxon>
    </lineage>
</organism>
<proteinExistence type="predicted"/>
<accession>A0A4U6X0C5</accession>
<dbReference type="AlphaFoldDB" id="A0A4U6X0C5"/>
<comment type="caution">
    <text evidence="2">The sequence shown here is derived from an EMBL/GenBank/DDBJ whole genome shotgun (WGS) entry which is preliminary data.</text>
</comment>
<evidence type="ECO:0000256" key="1">
    <source>
        <dbReference type="SAM" id="MobiDB-lite"/>
    </source>
</evidence>
<dbReference type="Proteomes" id="UP000310108">
    <property type="component" value="Unassembled WGS sequence"/>
</dbReference>
<evidence type="ECO:0000313" key="3">
    <source>
        <dbReference type="Proteomes" id="UP000310108"/>
    </source>
</evidence>